<comment type="caution">
    <text evidence="2">The sequence shown here is derived from an EMBL/GenBank/DDBJ whole genome shotgun (WGS) entry which is preliminary data.</text>
</comment>
<gene>
    <name evidence="2" type="ORF">POM88_017029</name>
</gene>
<evidence type="ECO:0000313" key="2">
    <source>
        <dbReference type="EMBL" id="KAK1388851.1"/>
    </source>
</evidence>
<evidence type="ECO:0000256" key="1">
    <source>
        <dbReference type="SAM" id="MobiDB-lite"/>
    </source>
</evidence>
<feature type="region of interest" description="Disordered" evidence="1">
    <location>
        <begin position="68"/>
        <end position="89"/>
    </location>
</feature>
<accession>A0AAD8INR4</accession>
<reference evidence="2" key="1">
    <citation type="submission" date="2023-02" db="EMBL/GenBank/DDBJ databases">
        <title>Genome of toxic invasive species Heracleum sosnowskyi carries increased number of genes despite the absence of recent whole-genome duplications.</title>
        <authorList>
            <person name="Schelkunov M."/>
            <person name="Shtratnikova V."/>
            <person name="Makarenko M."/>
            <person name="Klepikova A."/>
            <person name="Omelchenko D."/>
            <person name="Novikova G."/>
            <person name="Obukhova E."/>
            <person name="Bogdanov V."/>
            <person name="Penin A."/>
            <person name="Logacheva M."/>
        </authorList>
    </citation>
    <scope>NUCLEOTIDE SEQUENCE</scope>
    <source>
        <strain evidence="2">Hsosn_3</strain>
        <tissue evidence="2">Leaf</tissue>
    </source>
</reference>
<proteinExistence type="predicted"/>
<dbReference type="AlphaFoldDB" id="A0AAD8INR4"/>
<dbReference type="Proteomes" id="UP001237642">
    <property type="component" value="Unassembled WGS sequence"/>
</dbReference>
<organism evidence="2 3">
    <name type="scientific">Heracleum sosnowskyi</name>
    <dbReference type="NCBI Taxonomy" id="360622"/>
    <lineage>
        <taxon>Eukaryota</taxon>
        <taxon>Viridiplantae</taxon>
        <taxon>Streptophyta</taxon>
        <taxon>Embryophyta</taxon>
        <taxon>Tracheophyta</taxon>
        <taxon>Spermatophyta</taxon>
        <taxon>Magnoliopsida</taxon>
        <taxon>eudicotyledons</taxon>
        <taxon>Gunneridae</taxon>
        <taxon>Pentapetalae</taxon>
        <taxon>asterids</taxon>
        <taxon>campanulids</taxon>
        <taxon>Apiales</taxon>
        <taxon>Apiaceae</taxon>
        <taxon>Apioideae</taxon>
        <taxon>apioid superclade</taxon>
        <taxon>Tordylieae</taxon>
        <taxon>Tordyliinae</taxon>
        <taxon>Heracleum</taxon>
    </lineage>
</organism>
<dbReference type="Gene3D" id="1.10.3110.10">
    <property type="entry name" value="protoporphyrinogen ix oxidase, domain 3"/>
    <property type="match status" value="1"/>
</dbReference>
<sequence>MVIFQVCYPPPRGTPDAGIAYDIGAMQMHQGTPPHSVPVRALASLLANASPAEQRMVVDYLIDPFVSGVNAGDPDRDPKKAGTNREATSSYRSPVLIILRAWCWHLHLKNS</sequence>
<dbReference type="EMBL" id="JAUIZM010000004">
    <property type="protein sequence ID" value="KAK1388851.1"/>
    <property type="molecule type" value="Genomic_DNA"/>
</dbReference>
<evidence type="ECO:0000313" key="3">
    <source>
        <dbReference type="Proteomes" id="UP001237642"/>
    </source>
</evidence>
<name>A0AAD8INR4_9APIA</name>
<protein>
    <submittedName>
        <fullName evidence="2">Uncharacterized protein</fullName>
    </submittedName>
</protein>
<reference evidence="2" key="2">
    <citation type="submission" date="2023-05" db="EMBL/GenBank/DDBJ databases">
        <authorList>
            <person name="Schelkunov M.I."/>
        </authorList>
    </citation>
    <scope>NUCLEOTIDE SEQUENCE</scope>
    <source>
        <strain evidence="2">Hsosn_3</strain>
        <tissue evidence="2">Leaf</tissue>
    </source>
</reference>
<keyword evidence="3" id="KW-1185">Reference proteome</keyword>